<sequence>MTDKYIIECPSCKVRFFVTDDLLSAAGGALRCGFCKHVFNGNDYIVYQTLRSVTEPVESTIEQASTNHQQKASQPEKTQQAKTDHADDYWNKVVDTLTTFSVDFKSVNESAVEASEFNFASEELATQQSLFTAEEVSTNKTYIDADIVAALDKIDFDELLQLDDAELIAKQSKDITTVLTNINASSLETVNSQQALVLEEESSALDEKHQLIIEDGVATDIYGNRLKKVSDVDFSIPSQSKSKIVNKHTLLWTILTLLAVLVLLGQYLRYAAPEMSKIEANRAWAEQVCSYLWCDIPDLVDVQKIITSQLLVRSNPQHDGVLNVDAIIRNDLTVFQPFPVIELRFTDLNGQIVASRRFSPDEYLSHETLKKNKMPPQTPIYISFEIIDPGEEAVGHSLYYYPAVQSN</sequence>
<gene>
    <name evidence="4" type="ORF">JHT90_10195</name>
</gene>
<reference evidence="4 5" key="1">
    <citation type="submission" date="2021-01" db="EMBL/GenBank/DDBJ databases">
        <title>Entomomonas sp. F2A isolated from a house cricket (Acheta domesticus).</title>
        <authorList>
            <person name="Spergser J."/>
            <person name="Busse H.-J."/>
        </authorList>
    </citation>
    <scope>NUCLEOTIDE SEQUENCE [LARGE SCALE GENOMIC DNA]</scope>
    <source>
        <strain evidence="4 5">F2A</strain>
    </source>
</reference>
<evidence type="ECO:0000259" key="3">
    <source>
        <dbReference type="Pfam" id="PF13717"/>
    </source>
</evidence>
<dbReference type="AlphaFoldDB" id="A0A974RYE8"/>
<evidence type="ECO:0000313" key="4">
    <source>
        <dbReference type="EMBL" id="QQP87185.1"/>
    </source>
</evidence>
<dbReference type="RefSeq" id="WP_201095836.1">
    <property type="nucleotide sequence ID" value="NZ_CP067393.1"/>
</dbReference>
<keyword evidence="5" id="KW-1185">Reference proteome</keyword>
<dbReference type="InterPro" id="IPR011723">
    <property type="entry name" value="Znf/thioredoxin_put"/>
</dbReference>
<dbReference type="InterPro" id="IPR021834">
    <property type="entry name" value="DUF3426"/>
</dbReference>
<keyword evidence="2" id="KW-1133">Transmembrane helix</keyword>
<dbReference type="EMBL" id="CP067393">
    <property type="protein sequence ID" value="QQP87185.1"/>
    <property type="molecule type" value="Genomic_DNA"/>
</dbReference>
<dbReference type="Pfam" id="PF11906">
    <property type="entry name" value="DUF3426"/>
    <property type="match status" value="1"/>
</dbReference>
<evidence type="ECO:0000256" key="1">
    <source>
        <dbReference type="SAM" id="MobiDB-lite"/>
    </source>
</evidence>
<keyword evidence="2" id="KW-0472">Membrane</keyword>
<keyword evidence="2" id="KW-0812">Transmembrane</keyword>
<feature type="transmembrane region" description="Helical" evidence="2">
    <location>
        <begin position="249"/>
        <end position="268"/>
    </location>
</feature>
<evidence type="ECO:0000256" key="2">
    <source>
        <dbReference type="SAM" id="Phobius"/>
    </source>
</evidence>
<dbReference type="NCBIfam" id="TIGR02098">
    <property type="entry name" value="MJ0042_CXXC"/>
    <property type="match status" value="1"/>
</dbReference>
<feature type="domain" description="Zinc finger/thioredoxin putative" evidence="3">
    <location>
        <begin position="6"/>
        <end position="40"/>
    </location>
</feature>
<feature type="compositionally biased region" description="Polar residues" evidence="1">
    <location>
        <begin position="60"/>
        <end position="81"/>
    </location>
</feature>
<feature type="region of interest" description="Disordered" evidence="1">
    <location>
        <begin position="58"/>
        <end position="85"/>
    </location>
</feature>
<organism evidence="4 5">
    <name type="scientific">Entomomonas asaccharolytica</name>
    <dbReference type="NCBI Taxonomy" id="2785331"/>
    <lineage>
        <taxon>Bacteria</taxon>
        <taxon>Pseudomonadati</taxon>
        <taxon>Pseudomonadota</taxon>
        <taxon>Gammaproteobacteria</taxon>
        <taxon>Pseudomonadales</taxon>
        <taxon>Pseudomonadaceae</taxon>
        <taxon>Entomomonas</taxon>
    </lineage>
</organism>
<protein>
    <submittedName>
        <fullName evidence="4">DUF3426 domain-containing protein</fullName>
    </submittedName>
</protein>
<dbReference type="Proteomes" id="UP000595278">
    <property type="component" value="Chromosome"/>
</dbReference>
<dbReference type="KEGG" id="eaz:JHT90_10195"/>
<name>A0A974RYE8_9GAMM</name>
<dbReference type="Pfam" id="PF13717">
    <property type="entry name" value="Zn_ribbon_4"/>
    <property type="match status" value="1"/>
</dbReference>
<evidence type="ECO:0000313" key="5">
    <source>
        <dbReference type="Proteomes" id="UP000595278"/>
    </source>
</evidence>
<proteinExistence type="predicted"/>
<accession>A0A974RYE8</accession>